<reference evidence="1 2" key="1">
    <citation type="journal article" date="2008" name="Int. J. Syst. Evol. Microbiol.">
        <title>Description of Roseateles aquatilis sp. nov. and Roseateles terrae sp. nov., in the class Betaproteobacteria, and emended description of the genus Roseateles.</title>
        <authorList>
            <person name="Gomila M."/>
            <person name="Bowien B."/>
            <person name="Falsen E."/>
            <person name="Moore E.R."/>
            <person name="Lalucat J."/>
        </authorList>
    </citation>
    <scope>NUCLEOTIDE SEQUENCE [LARGE SCALE GENOMIC DNA]</scope>
    <source>
        <strain evidence="1 2">CCUG 48205</strain>
    </source>
</reference>
<protein>
    <submittedName>
        <fullName evidence="1">Uncharacterized protein</fullName>
    </submittedName>
</protein>
<dbReference type="OrthoDB" id="9155071at2"/>
<gene>
    <name evidence="1" type="ORF">CDN99_20835</name>
</gene>
<accession>A0A246J0Z9</accession>
<dbReference type="AlphaFoldDB" id="A0A246J0Z9"/>
<dbReference type="RefSeq" id="WP_088386828.1">
    <property type="nucleotide sequence ID" value="NZ_NIOF01000011.1"/>
</dbReference>
<name>A0A246J0Z9_9BURK</name>
<dbReference type="EMBL" id="NIOF01000011">
    <property type="protein sequence ID" value="OWQ86280.1"/>
    <property type="molecule type" value="Genomic_DNA"/>
</dbReference>
<dbReference type="Proteomes" id="UP000197468">
    <property type="component" value="Unassembled WGS sequence"/>
</dbReference>
<evidence type="ECO:0000313" key="2">
    <source>
        <dbReference type="Proteomes" id="UP000197468"/>
    </source>
</evidence>
<organism evidence="1 2">
    <name type="scientific">Roseateles aquatilis</name>
    <dbReference type="NCBI Taxonomy" id="431061"/>
    <lineage>
        <taxon>Bacteria</taxon>
        <taxon>Pseudomonadati</taxon>
        <taxon>Pseudomonadota</taxon>
        <taxon>Betaproteobacteria</taxon>
        <taxon>Burkholderiales</taxon>
        <taxon>Sphaerotilaceae</taxon>
        <taxon>Roseateles</taxon>
    </lineage>
</organism>
<keyword evidence="2" id="KW-1185">Reference proteome</keyword>
<evidence type="ECO:0000313" key="1">
    <source>
        <dbReference type="EMBL" id="OWQ86280.1"/>
    </source>
</evidence>
<comment type="caution">
    <text evidence="1">The sequence shown here is derived from an EMBL/GenBank/DDBJ whole genome shotgun (WGS) entry which is preliminary data.</text>
</comment>
<proteinExistence type="predicted"/>
<sequence length="87" mass="9694">MAGFIDTCVIWVVGYRLDGRDRQWVRALPPSEEAPVRALLLEELDELYGDRAELDVLRHASDEERRAFLAGGQPFCPVAAPVSPGTR</sequence>